<dbReference type="Proteomes" id="UP001054945">
    <property type="component" value="Unassembled WGS sequence"/>
</dbReference>
<reference evidence="1 2" key="1">
    <citation type="submission" date="2021-06" db="EMBL/GenBank/DDBJ databases">
        <title>Caerostris extrusa draft genome.</title>
        <authorList>
            <person name="Kono N."/>
            <person name="Arakawa K."/>
        </authorList>
    </citation>
    <scope>NUCLEOTIDE SEQUENCE [LARGE SCALE GENOMIC DNA]</scope>
</reference>
<organism evidence="1 2">
    <name type="scientific">Caerostris extrusa</name>
    <name type="common">Bark spider</name>
    <name type="synonym">Caerostris bankana</name>
    <dbReference type="NCBI Taxonomy" id="172846"/>
    <lineage>
        <taxon>Eukaryota</taxon>
        <taxon>Metazoa</taxon>
        <taxon>Ecdysozoa</taxon>
        <taxon>Arthropoda</taxon>
        <taxon>Chelicerata</taxon>
        <taxon>Arachnida</taxon>
        <taxon>Araneae</taxon>
        <taxon>Araneomorphae</taxon>
        <taxon>Entelegynae</taxon>
        <taxon>Araneoidea</taxon>
        <taxon>Araneidae</taxon>
        <taxon>Caerostris</taxon>
    </lineage>
</organism>
<name>A0AAV4RWP0_CAEEX</name>
<proteinExistence type="predicted"/>
<dbReference type="EMBL" id="BPLR01008727">
    <property type="protein sequence ID" value="GIY26753.1"/>
    <property type="molecule type" value="Genomic_DNA"/>
</dbReference>
<protein>
    <submittedName>
        <fullName evidence="1">Uncharacterized protein</fullName>
    </submittedName>
</protein>
<keyword evidence="2" id="KW-1185">Reference proteome</keyword>
<evidence type="ECO:0000313" key="2">
    <source>
        <dbReference type="Proteomes" id="UP001054945"/>
    </source>
</evidence>
<dbReference type="AlphaFoldDB" id="A0AAV4RWP0"/>
<evidence type="ECO:0000313" key="1">
    <source>
        <dbReference type="EMBL" id="GIY26753.1"/>
    </source>
</evidence>
<feature type="non-terminal residue" evidence="1">
    <location>
        <position position="1"/>
    </location>
</feature>
<comment type="caution">
    <text evidence="1">The sequence shown here is derived from an EMBL/GenBank/DDBJ whole genome shotgun (WGS) entry which is preliminary data.</text>
</comment>
<sequence>NKNKVLLPLPKSISTGNTNVSYHTFPPFQFQIEIYSRFPHKLPRGSNAIYYYLPDDVSPVTSAADTASAPSRVPRAKKPNWCRKEESLYRRSLDRRQVNHHLTRIRHTLSIINIKMSYDMHR</sequence>
<accession>A0AAV4RWP0</accession>
<gene>
    <name evidence="1" type="ORF">CEXT_208131</name>
</gene>